<dbReference type="Proteomes" id="UP000013085">
    <property type="component" value="Unassembled WGS sequence"/>
</dbReference>
<reference evidence="1 2" key="1">
    <citation type="submission" date="2013-01" db="EMBL/GenBank/DDBJ databases">
        <title>The Genome Sequence of Clostridium clostridioforme 90A8.</title>
        <authorList>
            <consortium name="The Broad Institute Genome Sequencing Platform"/>
            <person name="Earl A."/>
            <person name="Ward D."/>
            <person name="Feldgarden M."/>
            <person name="Gevers D."/>
            <person name="Courvalin P."/>
            <person name="Lambert T."/>
            <person name="Walker B."/>
            <person name="Young S.K."/>
            <person name="Zeng Q."/>
            <person name="Gargeya S."/>
            <person name="Fitzgerald M."/>
            <person name="Haas B."/>
            <person name="Abouelleil A."/>
            <person name="Alvarado L."/>
            <person name="Arachchi H.M."/>
            <person name="Berlin A.M."/>
            <person name="Chapman S.B."/>
            <person name="Dewar J."/>
            <person name="Goldberg J."/>
            <person name="Griggs A."/>
            <person name="Gujja S."/>
            <person name="Hansen M."/>
            <person name="Howarth C."/>
            <person name="Imamovic A."/>
            <person name="Larimer J."/>
            <person name="McCowan C."/>
            <person name="Murphy C."/>
            <person name="Neiman D."/>
            <person name="Pearson M."/>
            <person name="Priest M."/>
            <person name="Roberts A."/>
            <person name="Saif S."/>
            <person name="Shea T."/>
            <person name="Sisk P."/>
            <person name="Sykes S."/>
            <person name="Wortman J."/>
            <person name="Nusbaum C."/>
            <person name="Birren B."/>
        </authorList>
    </citation>
    <scope>NUCLEOTIDE SEQUENCE [LARGE SCALE GENOMIC DNA]</scope>
    <source>
        <strain evidence="1 2">90A8</strain>
    </source>
</reference>
<sequence length="67" mass="7425">MVRAGGDQNAGVPKGLPHPGLNMQFCFLPALFLAEMANVLPRPFQCVFDRLRIHWGRDRLGPPAGRL</sequence>
<dbReference type="AlphaFoldDB" id="A0A0E2HG90"/>
<dbReference type="HOGENOM" id="CLU_2804843_0_0_9"/>
<dbReference type="RefSeq" id="WP_002594344.1">
    <property type="nucleotide sequence ID" value="NZ_KB850987.1"/>
</dbReference>
<evidence type="ECO:0000313" key="2">
    <source>
        <dbReference type="Proteomes" id="UP000013085"/>
    </source>
</evidence>
<accession>A0A0E2HG90</accession>
<gene>
    <name evidence="1" type="ORF">HMPREF1090_00551</name>
</gene>
<comment type="caution">
    <text evidence="1">The sequence shown here is derived from an EMBL/GenBank/DDBJ whole genome shotgun (WGS) entry which is preliminary data.</text>
</comment>
<organism evidence="1 2">
    <name type="scientific">[Clostridium] clostridioforme 90A8</name>
    <dbReference type="NCBI Taxonomy" id="999408"/>
    <lineage>
        <taxon>Bacteria</taxon>
        <taxon>Bacillati</taxon>
        <taxon>Bacillota</taxon>
        <taxon>Clostridia</taxon>
        <taxon>Lachnospirales</taxon>
        <taxon>Lachnospiraceae</taxon>
        <taxon>Enterocloster</taxon>
    </lineage>
</organism>
<evidence type="ECO:0000313" key="1">
    <source>
        <dbReference type="EMBL" id="ENZ19167.1"/>
    </source>
</evidence>
<dbReference type="EMBL" id="AGYR01000005">
    <property type="protein sequence ID" value="ENZ19167.1"/>
    <property type="molecule type" value="Genomic_DNA"/>
</dbReference>
<dbReference type="PATRIC" id="fig|999408.3.peg.588"/>
<protein>
    <submittedName>
        <fullName evidence="1">Uncharacterized protein</fullName>
    </submittedName>
</protein>
<name>A0A0E2HG90_9FIRM</name>
<proteinExistence type="predicted"/>